<proteinExistence type="predicted"/>
<protein>
    <submittedName>
        <fullName evidence="2">Uncharacterized protein</fullName>
    </submittedName>
</protein>
<reference evidence="2" key="1">
    <citation type="submission" date="2019-08" db="EMBL/GenBank/DDBJ databases">
        <authorList>
            <person name="Kucharzyk K."/>
            <person name="Murdoch R.W."/>
            <person name="Higgins S."/>
            <person name="Loffler F."/>
        </authorList>
    </citation>
    <scope>NUCLEOTIDE SEQUENCE</scope>
</reference>
<gene>
    <name evidence="2" type="ORF">SDC9_194035</name>
</gene>
<name>A0A645I7T5_9ZZZZ</name>
<evidence type="ECO:0000313" key="2">
    <source>
        <dbReference type="EMBL" id="MPN46449.1"/>
    </source>
</evidence>
<evidence type="ECO:0000256" key="1">
    <source>
        <dbReference type="SAM" id="MobiDB-lite"/>
    </source>
</evidence>
<accession>A0A645I7T5</accession>
<feature type="region of interest" description="Disordered" evidence="1">
    <location>
        <begin position="79"/>
        <end position="101"/>
    </location>
</feature>
<dbReference type="EMBL" id="VSSQ01107119">
    <property type="protein sequence ID" value="MPN46449.1"/>
    <property type="molecule type" value="Genomic_DNA"/>
</dbReference>
<sequence>MAGQDVDFDNAPGNRGTDTRHTLLIELDTTGHTQHFSDGLGTDHRRFQLADQFRCRLDRQWIVGRLVGRRAFLLPAPGQHGRGQQGNHRFFHSAFPPGKARSRSISTQAAANSWRAVINSLRAAR</sequence>
<dbReference type="AlphaFoldDB" id="A0A645I7T5"/>
<comment type="caution">
    <text evidence="2">The sequence shown here is derived from an EMBL/GenBank/DDBJ whole genome shotgun (WGS) entry which is preliminary data.</text>
</comment>
<organism evidence="2">
    <name type="scientific">bioreactor metagenome</name>
    <dbReference type="NCBI Taxonomy" id="1076179"/>
    <lineage>
        <taxon>unclassified sequences</taxon>
        <taxon>metagenomes</taxon>
        <taxon>ecological metagenomes</taxon>
    </lineage>
</organism>